<feature type="domain" description="Protein kinase" evidence="9">
    <location>
        <begin position="96"/>
        <end position="389"/>
    </location>
</feature>
<feature type="binding site" evidence="7">
    <location>
        <position position="133"/>
    </location>
    <ligand>
        <name>ATP</name>
        <dbReference type="ChEBI" id="CHEBI:30616"/>
    </ligand>
</feature>
<dbReference type="GO" id="GO:0004674">
    <property type="term" value="F:protein serine/threonine kinase activity"/>
    <property type="evidence" value="ECO:0007669"/>
    <property type="project" value="UniProtKB-EC"/>
</dbReference>
<dbReference type="GeneID" id="112291518"/>
<comment type="catalytic activity">
    <reaction evidence="6">
        <text>L-seryl-[protein] + ATP = O-phospho-L-seryl-[protein] + ADP + H(+)</text>
        <dbReference type="Rhea" id="RHEA:17989"/>
        <dbReference type="Rhea" id="RHEA-COMP:9863"/>
        <dbReference type="Rhea" id="RHEA-COMP:11604"/>
        <dbReference type="ChEBI" id="CHEBI:15378"/>
        <dbReference type="ChEBI" id="CHEBI:29999"/>
        <dbReference type="ChEBI" id="CHEBI:30616"/>
        <dbReference type="ChEBI" id="CHEBI:83421"/>
        <dbReference type="ChEBI" id="CHEBI:456216"/>
        <dbReference type="EC" id="2.7.11.1"/>
    </reaction>
</comment>
<dbReference type="PROSITE" id="PS00107">
    <property type="entry name" value="PROTEIN_KINASE_ATP"/>
    <property type="match status" value="1"/>
</dbReference>
<feature type="region of interest" description="Disordered" evidence="8">
    <location>
        <begin position="1"/>
        <end position="46"/>
    </location>
</feature>
<evidence type="ECO:0000313" key="11">
    <source>
        <dbReference type="EnsemblPlants" id="Pp3c14_15220V3.1"/>
    </source>
</evidence>
<dbReference type="Gramene" id="Pp3c14_15220V3.2">
    <property type="protein sequence ID" value="Pp3c14_15220V3.2"/>
    <property type="gene ID" value="Pp3c14_15220"/>
</dbReference>
<dbReference type="Pfam" id="PF07714">
    <property type="entry name" value="PK_Tyr_Ser-Thr"/>
    <property type="match status" value="1"/>
</dbReference>
<dbReference type="FunFam" id="3.30.200.20:FF:000228">
    <property type="entry name" value="Serine/threonine-protein kinase BIK1"/>
    <property type="match status" value="1"/>
</dbReference>
<dbReference type="FunCoup" id="A0A2K1JIK4">
    <property type="interactions" value="750"/>
</dbReference>
<feature type="compositionally biased region" description="Polar residues" evidence="8">
    <location>
        <begin position="407"/>
        <end position="418"/>
    </location>
</feature>
<dbReference type="PROSITE" id="PS50011">
    <property type="entry name" value="PROTEIN_KINASE_DOM"/>
    <property type="match status" value="1"/>
</dbReference>
<dbReference type="InterPro" id="IPR000719">
    <property type="entry name" value="Prot_kinase_dom"/>
</dbReference>
<dbReference type="Gene3D" id="1.10.510.10">
    <property type="entry name" value="Transferase(Phosphotransferase) domain 1"/>
    <property type="match status" value="1"/>
</dbReference>
<dbReference type="Proteomes" id="UP000006727">
    <property type="component" value="Chromosome 14"/>
</dbReference>
<dbReference type="EnsemblPlants" id="Pp3c14_15220V3.1">
    <property type="protein sequence ID" value="Pp3c14_15220V3.1"/>
    <property type="gene ID" value="Pp3c14_15220"/>
</dbReference>
<sequence length="607" mass="67598">MGCFEFLPKRPEYEGKTKDKSIPPSSGESSATTAVNSGSYVPSESSIKGDVDAFVSSEFPGRDPPSKHLSHSGSLLKPNDLKNFAFHELRYATKNFDRKYLLGEGGFGQVFRGSIKHKQKFGGGDEKIDVAVKQLNSRGQQGHKEWLAEVHFLGLVDSPHLVKLIGYCANDDDERGIQRLLVYEYMQNKGLDDHLFRPGPVPLSWPTRVKIILGAARGLSYLHEELEFQVIFRDFKTSNVLLDEDFNPKLSDFGLARLGPQDGDSYVSTAVVGTAGYAAPEYVQTGHLTVKSDVWSFGIVMLEVLTGRRVMDKNRPRNEQVLIEWAKPYISDHHKIFQIVDPLLNGRYPVKVAQRFAQLAYQCLSKIPKNRPRMSDIVERLKIVQERTFQWESPSKTPSQKDRASMGSRTVSSVQELSRPSVGSPRGLPLGSLSAIQSGKVSKLSPKVSDNADVSKQMPNLSLEGFRHSPKHMNTSGSDTKSEDASADNPKLVNIRVEKQSLEKGGNLKHMGAAKEEPKLMDATMEESKSVQSVVEKPKLLVVKEEEPKLVEDATEKPKPVVTSGEDPSATAEVAKQRSRISFDRFSRTSRESGRFNWIARLSFSHN</sequence>
<name>A0A2K1JIK4_PHYPA</name>
<evidence type="ECO:0000313" key="12">
    <source>
        <dbReference type="Proteomes" id="UP000006727"/>
    </source>
</evidence>
<feature type="compositionally biased region" description="Polar residues" evidence="8">
    <location>
        <begin position="23"/>
        <end position="46"/>
    </location>
</feature>
<keyword evidence="2" id="KW-0808">Transferase</keyword>
<organism evidence="10">
    <name type="scientific">Physcomitrium patens</name>
    <name type="common">Spreading-leaved earth moss</name>
    <name type="synonym">Physcomitrella patens</name>
    <dbReference type="NCBI Taxonomy" id="3218"/>
    <lineage>
        <taxon>Eukaryota</taxon>
        <taxon>Viridiplantae</taxon>
        <taxon>Streptophyta</taxon>
        <taxon>Embryophyta</taxon>
        <taxon>Bryophyta</taxon>
        <taxon>Bryophytina</taxon>
        <taxon>Bryopsida</taxon>
        <taxon>Funariidae</taxon>
        <taxon>Funariales</taxon>
        <taxon>Funariaceae</taxon>
        <taxon>Physcomitrium</taxon>
    </lineage>
</organism>
<dbReference type="STRING" id="3218.A0A2K1JIK4"/>
<feature type="compositionally biased region" description="Basic and acidic residues" evidence="8">
    <location>
        <begin position="549"/>
        <end position="559"/>
    </location>
</feature>
<dbReference type="Gramene" id="Pp3c14_15220V3.5">
    <property type="protein sequence ID" value="Pp3c14_15220V3.5"/>
    <property type="gene ID" value="Pp3c14_15220"/>
</dbReference>
<dbReference type="Gramene" id="Pp3c14_15220V3.1">
    <property type="protein sequence ID" value="Pp3c14_15220V3.1"/>
    <property type="gene ID" value="Pp3c14_15220"/>
</dbReference>
<dbReference type="EnsemblPlants" id="Pp3c14_15220V3.5">
    <property type="protein sequence ID" value="Pp3c14_15220V3.5"/>
    <property type="gene ID" value="Pp3c14_15220"/>
</dbReference>
<dbReference type="InterPro" id="IPR050823">
    <property type="entry name" value="Plant_Ser_Thr_Prot_Kinase"/>
</dbReference>
<dbReference type="EnsemblPlants" id="Pp3c14_15220V3.2">
    <property type="protein sequence ID" value="Pp3c14_15220V3.2"/>
    <property type="gene ID" value="Pp3c14_15220"/>
</dbReference>
<accession>A0A2K1JIK4</accession>
<evidence type="ECO:0000313" key="10">
    <source>
        <dbReference type="EMBL" id="PNR41146.1"/>
    </source>
</evidence>
<comment type="catalytic activity">
    <reaction evidence="5">
        <text>L-threonyl-[protein] + ATP = O-phospho-L-threonyl-[protein] + ADP + H(+)</text>
        <dbReference type="Rhea" id="RHEA:46608"/>
        <dbReference type="Rhea" id="RHEA-COMP:11060"/>
        <dbReference type="Rhea" id="RHEA-COMP:11605"/>
        <dbReference type="ChEBI" id="CHEBI:15378"/>
        <dbReference type="ChEBI" id="CHEBI:30013"/>
        <dbReference type="ChEBI" id="CHEBI:30616"/>
        <dbReference type="ChEBI" id="CHEBI:61977"/>
        <dbReference type="ChEBI" id="CHEBI:456216"/>
        <dbReference type="EC" id="2.7.11.1"/>
    </reaction>
</comment>
<evidence type="ECO:0000256" key="2">
    <source>
        <dbReference type="ARBA" id="ARBA00022679"/>
    </source>
</evidence>
<dbReference type="InterPro" id="IPR017441">
    <property type="entry name" value="Protein_kinase_ATP_BS"/>
</dbReference>
<keyword evidence="3 7" id="KW-0547">Nucleotide-binding</keyword>
<dbReference type="AlphaFoldDB" id="A0A2K1JIK4"/>
<evidence type="ECO:0000256" key="4">
    <source>
        <dbReference type="ARBA" id="ARBA00022840"/>
    </source>
</evidence>
<dbReference type="PaxDb" id="3218-PP1S209_106V6.1"/>
<evidence type="ECO:0000256" key="1">
    <source>
        <dbReference type="ARBA" id="ARBA00012513"/>
    </source>
</evidence>
<dbReference type="InterPro" id="IPR011009">
    <property type="entry name" value="Kinase-like_dom_sf"/>
</dbReference>
<dbReference type="OrthoDB" id="4062651at2759"/>
<proteinExistence type="predicted"/>
<dbReference type="Gramene" id="Pp3c14_15220V3.3">
    <property type="protein sequence ID" value="Pp3c14_15220V3.3"/>
    <property type="gene ID" value="Pp3c14_15220"/>
</dbReference>
<evidence type="ECO:0000256" key="6">
    <source>
        <dbReference type="ARBA" id="ARBA00048679"/>
    </source>
</evidence>
<reference evidence="10 12" key="2">
    <citation type="journal article" date="2018" name="Plant J.">
        <title>The Physcomitrella patens chromosome-scale assembly reveals moss genome structure and evolution.</title>
        <authorList>
            <person name="Lang D."/>
            <person name="Ullrich K.K."/>
            <person name="Murat F."/>
            <person name="Fuchs J."/>
            <person name="Jenkins J."/>
            <person name="Haas F.B."/>
            <person name="Piednoel M."/>
            <person name="Gundlach H."/>
            <person name="Van Bel M."/>
            <person name="Meyberg R."/>
            <person name="Vives C."/>
            <person name="Morata J."/>
            <person name="Symeonidi A."/>
            <person name="Hiss M."/>
            <person name="Muchero W."/>
            <person name="Kamisugi Y."/>
            <person name="Saleh O."/>
            <person name="Blanc G."/>
            <person name="Decker E.L."/>
            <person name="van Gessel N."/>
            <person name="Grimwood J."/>
            <person name="Hayes R.D."/>
            <person name="Graham S.W."/>
            <person name="Gunter L.E."/>
            <person name="McDaniel S.F."/>
            <person name="Hoernstein S.N.W."/>
            <person name="Larsson A."/>
            <person name="Li F.W."/>
            <person name="Perroud P.F."/>
            <person name="Phillips J."/>
            <person name="Ranjan P."/>
            <person name="Rokshar D.S."/>
            <person name="Rothfels C.J."/>
            <person name="Schneider L."/>
            <person name="Shu S."/>
            <person name="Stevenson D.W."/>
            <person name="Thummler F."/>
            <person name="Tillich M."/>
            <person name="Villarreal Aguilar J.C."/>
            <person name="Widiez T."/>
            <person name="Wong G.K."/>
            <person name="Wymore A."/>
            <person name="Zhang Y."/>
            <person name="Zimmer A.D."/>
            <person name="Quatrano R.S."/>
            <person name="Mayer K.F.X."/>
            <person name="Goodstein D."/>
            <person name="Casacuberta J.M."/>
            <person name="Vandepoele K."/>
            <person name="Reski R."/>
            <person name="Cuming A.C."/>
            <person name="Tuskan G.A."/>
            <person name="Maumus F."/>
            <person name="Salse J."/>
            <person name="Schmutz J."/>
            <person name="Rensing S.A."/>
        </authorList>
    </citation>
    <scope>NUCLEOTIDE SEQUENCE [LARGE SCALE GENOMIC DNA]</scope>
    <source>
        <strain evidence="11 12">cv. Gransden 2004</strain>
    </source>
</reference>
<evidence type="ECO:0000256" key="3">
    <source>
        <dbReference type="ARBA" id="ARBA00022741"/>
    </source>
</evidence>
<feature type="region of interest" description="Disordered" evidence="8">
    <location>
        <begin position="390"/>
        <end position="487"/>
    </location>
</feature>
<evidence type="ECO:0000256" key="7">
    <source>
        <dbReference type="PROSITE-ProRule" id="PRU10141"/>
    </source>
</evidence>
<feature type="region of interest" description="Disordered" evidence="8">
    <location>
        <begin position="549"/>
        <end position="576"/>
    </location>
</feature>
<evidence type="ECO:0000256" key="5">
    <source>
        <dbReference type="ARBA" id="ARBA00047899"/>
    </source>
</evidence>
<dbReference type="GO" id="GO:0005524">
    <property type="term" value="F:ATP binding"/>
    <property type="evidence" value="ECO:0007669"/>
    <property type="project" value="UniProtKB-UniRule"/>
</dbReference>
<dbReference type="OMA" id="DITAICG"/>
<dbReference type="RefSeq" id="XP_024394821.1">
    <property type="nucleotide sequence ID" value="XM_024539053.2"/>
</dbReference>
<dbReference type="EnsemblPlants" id="Pp3c14_15220V3.4">
    <property type="protein sequence ID" value="Pp3c14_15220V3.4"/>
    <property type="gene ID" value="Pp3c14_15220"/>
</dbReference>
<evidence type="ECO:0000259" key="9">
    <source>
        <dbReference type="PROSITE" id="PS50011"/>
    </source>
</evidence>
<dbReference type="KEGG" id="ppp:112291518"/>
<protein>
    <recommendedName>
        <fullName evidence="1">non-specific serine/threonine protein kinase</fullName>
        <ecNumber evidence="1">2.7.11.1</ecNumber>
    </recommendedName>
</protein>
<feature type="region of interest" description="Disordered" evidence="8">
    <location>
        <begin position="55"/>
        <end position="74"/>
    </location>
</feature>
<dbReference type="InterPro" id="IPR001245">
    <property type="entry name" value="Ser-Thr/Tyr_kinase_cat_dom"/>
</dbReference>
<keyword evidence="12" id="KW-1185">Reference proteome</keyword>
<gene>
    <name evidence="11" type="primary">LOC112291518</name>
    <name evidence="10" type="ORF">PHYPA_018549</name>
</gene>
<reference evidence="11" key="3">
    <citation type="submission" date="2020-12" db="UniProtKB">
        <authorList>
            <consortium name="EnsemblPlants"/>
        </authorList>
    </citation>
    <scope>IDENTIFICATION</scope>
</reference>
<dbReference type="EnsemblPlants" id="Pp3c14_15220V3.3">
    <property type="protein sequence ID" value="Pp3c14_15220V3.3"/>
    <property type="gene ID" value="Pp3c14_15220"/>
</dbReference>
<evidence type="ECO:0000256" key="8">
    <source>
        <dbReference type="SAM" id="MobiDB-lite"/>
    </source>
</evidence>
<dbReference type="PANTHER" id="PTHR45621">
    <property type="entry name" value="OS01G0588500 PROTEIN-RELATED"/>
    <property type="match status" value="1"/>
</dbReference>
<dbReference type="EC" id="2.7.11.1" evidence="1"/>
<feature type="compositionally biased region" description="Basic and acidic residues" evidence="8">
    <location>
        <begin position="7"/>
        <end position="21"/>
    </location>
</feature>
<dbReference type="EMBL" id="ABEU02000014">
    <property type="protein sequence ID" value="PNR41146.1"/>
    <property type="molecule type" value="Genomic_DNA"/>
</dbReference>
<dbReference type="FunFam" id="1.10.510.10:FF:000095">
    <property type="entry name" value="protein STRUBBELIG-RECEPTOR FAMILY 8"/>
    <property type="match status" value="1"/>
</dbReference>
<keyword evidence="4 7" id="KW-0067">ATP-binding</keyword>
<reference evidence="10 12" key="1">
    <citation type="journal article" date="2008" name="Science">
        <title>The Physcomitrella genome reveals evolutionary insights into the conquest of land by plants.</title>
        <authorList>
            <person name="Rensing S."/>
            <person name="Lang D."/>
            <person name="Zimmer A."/>
            <person name="Terry A."/>
            <person name="Salamov A."/>
            <person name="Shapiro H."/>
            <person name="Nishiyama T."/>
            <person name="Perroud P.-F."/>
            <person name="Lindquist E."/>
            <person name="Kamisugi Y."/>
            <person name="Tanahashi T."/>
            <person name="Sakakibara K."/>
            <person name="Fujita T."/>
            <person name="Oishi K."/>
            <person name="Shin-I T."/>
            <person name="Kuroki Y."/>
            <person name="Toyoda A."/>
            <person name="Suzuki Y."/>
            <person name="Hashimoto A."/>
            <person name="Yamaguchi K."/>
            <person name="Sugano A."/>
            <person name="Kohara Y."/>
            <person name="Fujiyama A."/>
            <person name="Anterola A."/>
            <person name="Aoki S."/>
            <person name="Ashton N."/>
            <person name="Barbazuk W.B."/>
            <person name="Barker E."/>
            <person name="Bennetzen J."/>
            <person name="Bezanilla M."/>
            <person name="Blankenship R."/>
            <person name="Cho S.H."/>
            <person name="Dutcher S."/>
            <person name="Estelle M."/>
            <person name="Fawcett J.A."/>
            <person name="Gundlach H."/>
            <person name="Hanada K."/>
            <person name="Heyl A."/>
            <person name="Hicks K.A."/>
            <person name="Hugh J."/>
            <person name="Lohr M."/>
            <person name="Mayer K."/>
            <person name="Melkozernov A."/>
            <person name="Murata T."/>
            <person name="Nelson D."/>
            <person name="Pils B."/>
            <person name="Prigge M."/>
            <person name="Reiss B."/>
            <person name="Renner T."/>
            <person name="Rombauts S."/>
            <person name="Rushton P."/>
            <person name="Sanderfoot A."/>
            <person name="Schween G."/>
            <person name="Shiu S.-H."/>
            <person name="Stueber K."/>
            <person name="Theodoulou F.L."/>
            <person name="Tu H."/>
            <person name="Van de Peer Y."/>
            <person name="Verrier P.J."/>
            <person name="Waters E."/>
            <person name="Wood A."/>
            <person name="Yang L."/>
            <person name="Cove D."/>
            <person name="Cuming A."/>
            <person name="Hasebe M."/>
            <person name="Lucas S."/>
            <person name="Mishler D.B."/>
            <person name="Reski R."/>
            <person name="Grigoriev I."/>
            <person name="Quatrano R.S."/>
            <person name="Boore J.L."/>
        </authorList>
    </citation>
    <scope>NUCLEOTIDE SEQUENCE [LARGE SCALE GENOMIC DNA]</scope>
    <source>
        <strain evidence="11 12">cv. Gransden 2004</strain>
    </source>
</reference>
<dbReference type="SUPFAM" id="SSF56112">
    <property type="entry name" value="Protein kinase-like (PK-like)"/>
    <property type="match status" value="1"/>
</dbReference>
<dbReference type="Gramene" id="Pp3c14_15220V3.4">
    <property type="protein sequence ID" value="Pp3c14_15220V3.4"/>
    <property type="gene ID" value="Pp3c14_15220"/>
</dbReference>
<dbReference type="Gene3D" id="3.30.200.20">
    <property type="entry name" value="Phosphorylase Kinase, domain 1"/>
    <property type="match status" value="1"/>
</dbReference>